<dbReference type="InterPro" id="IPR004375">
    <property type="entry name" value="NanQ/TabA/YiaL"/>
</dbReference>
<dbReference type="AlphaFoldDB" id="A0A0R1KJ43"/>
<dbReference type="OrthoDB" id="9792756at2"/>
<sequence length="156" mass="17817">MFISNKSDSTATFLSNIPALKPVFDFLKNTDLSSLELGKHDISAGIFANVQEYDTKEEKLGRWESHKKYIDFQYIISGQERIKTTSNSKLTLKDDELDKKDALYYEKYQGSTSLIELHQDDFGVFLPEDAHEACLNLDSVSHVKKAVIKIPYSLLF</sequence>
<reference evidence="1 2" key="1">
    <citation type="journal article" date="2015" name="Genome Announc.">
        <title>Expanding the biotechnology potential of lactobacilli through comparative genomics of 213 strains and associated genera.</title>
        <authorList>
            <person name="Sun Z."/>
            <person name="Harris H.M."/>
            <person name="McCann A."/>
            <person name="Guo C."/>
            <person name="Argimon S."/>
            <person name="Zhang W."/>
            <person name="Yang X."/>
            <person name="Jeffery I.B."/>
            <person name="Cooney J.C."/>
            <person name="Kagawa T.F."/>
            <person name="Liu W."/>
            <person name="Song Y."/>
            <person name="Salvetti E."/>
            <person name="Wrobel A."/>
            <person name="Rasinkangas P."/>
            <person name="Parkhill J."/>
            <person name="Rea M.C."/>
            <person name="O'Sullivan O."/>
            <person name="Ritari J."/>
            <person name="Douillard F.P."/>
            <person name="Paul Ross R."/>
            <person name="Yang R."/>
            <person name="Briner A.E."/>
            <person name="Felis G.E."/>
            <person name="de Vos W.M."/>
            <person name="Barrangou R."/>
            <person name="Klaenhammer T.R."/>
            <person name="Caufield P.W."/>
            <person name="Cui Y."/>
            <person name="Zhang H."/>
            <person name="O'Toole P.W."/>
        </authorList>
    </citation>
    <scope>NUCLEOTIDE SEQUENCE [LARGE SCALE GENOMIC DNA]</scope>
    <source>
        <strain evidence="1 2">DSM 19682</strain>
    </source>
</reference>
<dbReference type="RefSeq" id="WP_025023625.1">
    <property type="nucleotide sequence ID" value="NZ_AZDZ01000002.1"/>
</dbReference>
<dbReference type="PATRIC" id="fig|1423775.4.peg.1052"/>
<dbReference type="PANTHER" id="PTHR34986:SF1">
    <property type="entry name" value="PROTEIN YIAL"/>
    <property type="match status" value="1"/>
</dbReference>
<keyword evidence="2" id="KW-1185">Reference proteome</keyword>
<dbReference type="Gene3D" id="2.60.120.370">
    <property type="entry name" value="YhcH/YjgK/YiaL"/>
    <property type="match status" value="1"/>
</dbReference>
<dbReference type="Proteomes" id="UP000051248">
    <property type="component" value="Unassembled WGS sequence"/>
</dbReference>
<dbReference type="EMBL" id="AZDZ01000002">
    <property type="protein sequence ID" value="KRK80889.1"/>
    <property type="molecule type" value="Genomic_DNA"/>
</dbReference>
<proteinExistence type="predicted"/>
<comment type="caution">
    <text evidence="1">The sequence shown here is derived from an EMBL/GenBank/DDBJ whole genome shotgun (WGS) entry which is preliminary data.</text>
</comment>
<dbReference type="Pfam" id="PF04074">
    <property type="entry name" value="DUF386"/>
    <property type="match status" value="1"/>
</dbReference>
<evidence type="ECO:0000313" key="2">
    <source>
        <dbReference type="Proteomes" id="UP000051248"/>
    </source>
</evidence>
<protein>
    <recommendedName>
        <fullName evidence="3">YhcH/YjgK/YiaL family protein</fullName>
    </recommendedName>
</protein>
<dbReference type="STRING" id="1423775.FD03_GL001024"/>
<accession>A0A0R1KJ43</accession>
<evidence type="ECO:0008006" key="3">
    <source>
        <dbReference type="Google" id="ProtNLM"/>
    </source>
</evidence>
<dbReference type="eggNOG" id="COG2731">
    <property type="taxonomic scope" value="Bacteria"/>
</dbReference>
<evidence type="ECO:0000313" key="1">
    <source>
        <dbReference type="EMBL" id="KRK80889.1"/>
    </source>
</evidence>
<dbReference type="NCBIfam" id="TIGR00022">
    <property type="entry name" value="YhcH/YjgK/YiaL family protein"/>
    <property type="match status" value="1"/>
</dbReference>
<dbReference type="PANTHER" id="PTHR34986">
    <property type="entry name" value="EVOLVED BETA-GALACTOSIDASE SUBUNIT BETA"/>
    <property type="match status" value="1"/>
</dbReference>
<dbReference type="InterPro" id="IPR037012">
    <property type="entry name" value="NanQ/TabA/YiaL_sf"/>
</dbReference>
<organism evidence="1 2">
    <name type="scientific">Companilactobacillus nodensis DSM 19682 = JCM 14932 = NBRC 107160</name>
    <dbReference type="NCBI Taxonomy" id="1423775"/>
    <lineage>
        <taxon>Bacteria</taxon>
        <taxon>Bacillati</taxon>
        <taxon>Bacillota</taxon>
        <taxon>Bacilli</taxon>
        <taxon>Lactobacillales</taxon>
        <taxon>Lactobacillaceae</taxon>
        <taxon>Companilactobacillus</taxon>
    </lineage>
</organism>
<name>A0A0R1KJ43_9LACO</name>
<gene>
    <name evidence="1" type="ORF">FD03_GL001024</name>
</gene>
<dbReference type="SUPFAM" id="SSF51197">
    <property type="entry name" value="Clavaminate synthase-like"/>
    <property type="match status" value="1"/>
</dbReference>
<dbReference type="GO" id="GO:0005829">
    <property type="term" value="C:cytosol"/>
    <property type="evidence" value="ECO:0007669"/>
    <property type="project" value="TreeGrafter"/>
</dbReference>